<dbReference type="InterPro" id="IPR007823">
    <property type="entry name" value="RRP8"/>
</dbReference>
<organism evidence="15 16">
    <name type="scientific">Colocasia esculenta</name>
    <name type="common">Wild taro</name>
    <name type="synonym">Arum esculentum</name>
    <dbReference type="NCBI Taxonomy" id="4460"/>
    <lineage>
        <taxon>Eukaryota</taxon>
        <taxon>Viridiplantae</taxon>
        <taxon>Streptophyta</taxon>
        <taxon>Embryophyta</taxon>
        <taxon>Tracheophyta</taxon>
        <taxon>Spermatophyta</taxon>
        <taxon>Magnoliopsida</taxon>
        <taxon>Liliopsida</taxon>
        <taxon>Araceae</taxon>
        <taxon>Aroideae</taxon>
        <taxon>Colocasieae</taxon>
        <taxon>Colocasia</taxon>
    </lineage>
</organism>
<evidence type="ECO:0000313" key="15">
    <source>
        <dbReference type="EMBL" id="MQL93385.1"/>
    </source>
</evidence>
<keyword evidence="8 13" id="KW-0949">S-adenosyl-L-methionine</keyword>
<dbReference type="Pfam" id="PF05148">
    <property type="entry name" value="Methyltransf_8"/>
    <property type="match status" value="1"/>
</dbReference>
<evidence type="ECO:0000256" key="9">
    <source>
        <dbReference type="ARBA" id="ARBA00022853"/>
    </source>
</evidence>
<dbReference type="GO" id="GO:0005730">
    <property type="term" value="C:nucleolus"/>
    <property type="evidence" value="ECO:0007669"/>
    <property type="project" value="UniProtKB-SubCell"/>
</dbReference>
<keyword evidence="10" id="KW-0805">Transcription regulation</keyword>
<evidence type="ECO:0000256" key="8">
    <source>
        <dbReference type="ARBA" id="ARBA00022691"/>
    </source>
</evidence>
<feature type="region of interest" description="Disordered" evidence="14">
    <location>
        <begin position="82"/>
        <end position="159"/>
    </location>
</feature>
<dbReference type="SUPFAM" id="SSF53335">
    <property type="entry name" value="S-adenosyl-L-methionine-dependent methyltransferases"/>
    <property type="match status" value="1"/>
</dbReference>
<feature type="compositionally biased region" description="Low complexity" evidence="14">
    <location>
        <begin position="123"/>
        <end position="133"/>
    </location>
</feature>
<keyword evidence="12 13" id="KW-0539">Nucleus</keyword>
<keyword evidence="11" id="KW-0804">Transcription</keyword>
<evidence type="ECO:0000256" key="7">
    <source>
        <dbReference type="ARBA" id="ARBA00022679"/>
    </source>
</evidence>
<keyword evidence="4" id="KW-0678">Repressor</keyword>
<comment type="function">
    <text evidence="13">Probable methyltransferase required to silence rDNA.</text>
</comment>
<dbReference type="GO" id="GO:0006364">
    <property type="term" value="P:rRNA processing"/>
    <property type="evidence" value="ECO:0007669"/>
    <property type="project" value="UniProtKB-UniRule"/>
</dbReference>
<comment type="subcellular location">
    <subcellularLocation>
        <location evidence="1 13">Nucleus</location>
        <location evidence="1 13">Nucleolus</location>
    </subcellularLocation>
</comment>
<dbReference type="Gene3D" id="1.10.10.2150">
    <property type="entry name" value="Ribosomal RNA-processing protein 8, N-terminal domain"/>
    <property type="match status" value="1"/>
</dbReference>
<evidence type="ECO:0000256" key="6">
    <source>
        <dbReference type="ARBA" id="ARBA00022603"/>
    </source>
</evidence>
<evidence type="ECO:0000256" key="14">
    <source>
        <dbReference type="SAM" id="MobiDB-lite"/>
    </source>
</evidence>
<evidence type="ECO:0000256" key="12">
    <source>
        <dbReference type="ARBA" id="ARBA00023242"/>
    </source>
</evidence>
<comment type="caution">
    <text evidence="15">The sequence shown here is derived from an EMBL/GenBank/DDBJ whole genome shotgun (WGS) entry which is preliminary data.</text>
</comment>
<dbReference type="GO" id="GO:0006325">
    <property type="term" value="P:chromatin organization"/>
    <property type="evidence" value="ECO:0007669"/>
    <property type="project" value="UniProtKB-KW"/>
</dbReference>
<keyword evidence="7 13" id="KW-0808">Transferase</keyword>
<dbReference type="InterPro" id="IPR029063">
    <property type="entry name" value="SAM-dependent_MTases_sf"/>
</dbReference>
<evidence type="ECO:0000256" key="5">
    <source>
        <dbReference type="ARBA" id="ARBA00022552"/>
    </source>
</evidence>
<keyword evidence="6 13" id="KW-0489">Methyltransferase</keyword>
<name>A0A843VBT2_COLES</name>
<comment type="similarity">
    <text evidence="2 13">Belongs to the methyltransferase superfamily. RRP8 family.</text>
</comment>
<evidence type="ECO:0000313" key="16">
    <source>
        <dbReference type="Proteomes" id="UP000652761"/>
    </source>
</evidence>
<evidence type="ECO:0000256" key="11">
    <source>
        <dbReference type="ARBA" id="ARBA00023163"/>
    </source>
</evidence>
<gene>
    <name evidence="15" type="ORF">Taro_026031</name>
</gene>
<dbReference type="OrthoDB" id="10258825at2759"/>
<evidence type="ECO:0000256" key="1">
    <source>
        <dbReference type="ARBA" id="ARBA00004604"/>
    </source>
</evidence>
<dbReference type="FunFam" id="3.40.50.150:FF:000068">
    <property type="entry name" value="Ribosomal RNA-processing protein 8"/>
    <property type="match status" value="1"/>
</dbReference>
<evidence type="ECO:0000256" key="3">
    <source>
        <dbReference type="ARBA" id="ARBA00020203"/>
    </source>
</evidence>
<dbReference type="Gene3D" id="3.40.50.150">
    <property type="entry name" value="Vaccinia Virus protein VP39"/>
    <property type="match status" value="1"/>
</dbReference>
<dbReference type="Proteomes" id="UP000652761">
    <property type="component" value="Unassembled WGS sequence"/>
</dbReference>
<evidence type="ECO:0000256" key="10">
    <source>
        <dbReference type="ARBA" id="ARBA00023015"/>
    </source>
</evidence>
<keyword evidence="16" id="KW-1185">Reference proteome</keyword>
<dbReference type="EC" id="2.1.1.-" evidence="13"/>
<dbReference type="EMBL" id="NMUH01001556">
    <property type="protein sequence ID" value="MQL93385.1"/>
    <property type="molecule type" value="Genomic_DNA"/>
</dbReference>
<dbReference type="InterPro" id="IPR042036">
    <property type="entry name" value="RRP8_N"/>
</dbReference>
<sequence>MSDTGTRSGYGCTLHHEDEELLVTSRVWCWRGCITVLIQRFWSHRGCSSNGCKVIVACTSDGDASLGGRPNLAAVARVFPPCSPAGNPNQRPMDHRKRKPKRRGKRRTAETSPPAQAAPPAAPRQENLQLQQQQRERKQHGQPFPEPKRRKCGGGGVSLPATSSFLDKMRARLSGGHFRMLNEKLYTCSGSEAFEFFKENPEFFDVYHAGYQLQMSHWPEQPVNVIIKWLQSHNPAFIVADFGCGNAHLAKTVKNKVFSIDLVASDPSVIACDMANTPLQSSSVDVAVFCLSLMGVNFPNYLMEASRVLRPHGWLLIAEVRSRFDPETSGADPDEFCKAVYKLGFSLVSKDSSNKMFVLFYFKKKVRWPIPLTNQL</sequence>
<reference evidence="15" key="1">
    <citation type="submission" date="2017-07" db="EMBL/GenBank/DDBJ databases">
        <title>Taro Niue Genome Assembly and Annotation.</title>
        <authorList>
            <person name="Atibalentja N."/>
            <person name="Keating K."/>
            <person name="Fields C.J."/>
        </authorList>
    </citation>
    <scope>NUCLEOTIDE SEQUENCE</scope>
    <source>
        <strain evidence="15">Niue_2</strain>
        <tissue evidence="15">Leaf</tissue>
    </source>
</reference>
<dbReference type="GO" id="GO:0032259">
    <property type="term" value="P:methylation"/>
    <property type="evidence" value="ECO:0007669"/>
    <property type="project" value="UniProtKB-KW"/>
</dbReference>
<evidence type="ECO:0000256" key="4">
    <source>
        <dbReference type="ARBA" id="ARBA00022491"/>
    </source>
</evidence>
<dbReference type="GO" id="GO:0008168">
    <property type="term" value="F:methyltransferase activity"/>
    <property type="evidence" value="ECO:0007669"/>
    <property type="project" value="UniProtKB-KW"/>
</dbReference>
<accession>A0A843VBT2</accession>
<keyword evidence="9" id="KW-0156">Chromatin regulator</keyword>
<dbReference type="AlphaFoldDB" id="A0A843VBT2"/>
<proteinExistence type="inferred from homology"/>
<evidence type="ECO:0000256" key="13">
    <source>
        <dbReference type="RuleBase" id="RU365074"/>
    </source>
</evidence>
<evidence type="ECO:0000256" key="2">
    <source>
        <dbReference type="ARBA" id="ARBA00006301"/>
    </source>
</evidence>
<dbReference type="PANTHER" id="PTHR12787">
    <property type="entry name" value="RIBOSOMAL RNA-PROCESSING PROTEIN 8"/>
    <property type="match status" value="1"/>
</dbReference>
<dbReference type="PANTHER" id="PTHR12787:SF0">
    <property type="entry name" value="RIBOSOMAL RNA-PROCESSING PROTEIN 8"/>
    <property type="match status" value="1"/>
</dbReference>
<dbReference type="FunFam" id="1.10.10.2150:FF:000001">
    <property type="entry name" value="Ribosomal RNA-processing protein 8"/>
    <property type="match status" value="1"/>
</dbReference>
<feature type="compositionally biased region" description="Basic residues" evidence="14">
    <location>
        <begin position="94"/>
        <end position="106"/>
    </location>
</feature>
<keyword evidence="5 13" id="KW-0698">rRNA processing</keyword>
<protein>
    <recommendedName>
        <fullName evidence="3 13">Ribosomal RNA-processing protein 8</fullName>
        <ecNumber evidence="13">2.1.1.-</ecNumber>
    </recommendedName>
</protein>